<evidence type="ECO:0000313" key="2">
    <source>
        <dbReference type="EMBL" id="SHL87723.1"/>
    </source>
</evidence>
<dbReference type="OrthoDB" id="9807486at2"/>
<reference evidence="1 3" key="1">
    <citation type="submission" date="2016-07" db="EMBL/GenBank/DDBJ databases">
        <authorList>
            <person name="Jeong J.-J."/>
            <person name="Kim D.W."/>
            <person name="Sang M.K."/>
            <person name="Choi I.-G."/>
            <person name="Kim K.D."/>
        </authorList>
    </citation>
    <scope>NUCLEOTIDE SEQUENCE [LARGE SCALE GENOMIC DNA]</scope>
    <source>
        <strain evidence="1 3">C-26</strain>
    </source>
</reference>
<evidence type="ECO:0000313" key="3">
    <source>
        <dbReference type="Proteomes" id="UP000093508"/>
    </source>
</evidence>
<dbReference type="Pfam" id="PF02622">
    <property type="entry name" value="DUF179"/>
    <property type="match status" value="1"/>
</dbReference>
<gene>
    <name evidence="1" type="ORF">BBH99_06550</name>
    <name evidence="2" type="ORF">SAMN05444407_10759</name>
</gene>
<name>A0A1M7E7M0_9FLAO</name>
<accession>A0A1M7E7M0</accession>
<dbReference type="RefSeq" id="WP_066694086.1">
    <property type="nucleotide sequence ID" value="NZ_FRBM01000007.1"/>
</dbReference>
<dbReference type="EMBL" id="FRBM01000007">
    <property type="protein sequence ID" value="SHL87723.1"/>
    <property type="molecule type" value="Genomic_DNA"/>
</dbReference>
<dbReference type="PANTHER" id="PTHR31984:SF17">
    <property type="entry name" value="TRANSCRIPTIONAL REGULATOR"/>
    <property type="match status" value="1"/>
</dbReference>
<dbReference type="SUPFAM" id="SSF143456">
    <property type="entry name" value="VC0467-like"/>
    <property type="match status" value="1"/>
</dbReference>
<dbReference type="PANTHER" id="PTHR31984">
    <property type="entry name" value="TRANSPORTER, PUTATIVE (DUF179)-RELATED"/>
    <property type="match status" value="1"/>
</dbReference>
<dbReference type="EMBL" id="MAYF01000101">
    <property type="protein sequence ID" value="OCA79284.1"/>
    <property type="molecule type" value="Genomic_DNA"/>
</dbReference>
<organism evidence="2 4">
    <name type="scientific">Chryseobacterium contaminans</name>
    <dbReference type="NCBI Taxonomy" id="1423959"/>
    <lineage>
        <taxon>Bacteria</taxon>
        <taxon>Pseudomonadati</taxon>
        <taxon>Bacteroidota</taxon>
        <taxon>Flavobacteriia</taxon>
        <taxon>Flavobacteriales</taxon>
        <taxon>Weeksellaceae</taxon>
        <taxon>Chryseobacterium group</taxon>
        <taxon>Chryseobacterium</taxon>
    </lineage>
</organism>
<evidence type="ECO:0000313" key="1">
    <source>
        <dbReference type="EMBL" id="OCA79284.1"/>
    </source>
</evidence>
<keyword evidence="3" id="KW-1185">Reference proteome</keyword>
<evidence type="ECO:0000313" key="4">
    <source>
        <dbReference type="Proteomes" id="UP000184069"/>
    </source>
</evidence>
<sequence>MNHSYKGKILISTPDISGDIFSRSVVLVIEHNESGAFGLILNKKNSQMSSKFKDFFDFKIEVYDGGPVENDKVFFIVKGNEKVTEIYTDITDEYYLTEDIERIINAVLANELDIHNVKIFSGYSGWAPNQLDSEVQRKMWTVVDVYNLDYTLPNDQTLWKSIMQNLGGEFLLWANSPEDISLN</sequence>
<dbReference type="Gene3D" id="3.40.1740.10">
    <property type="entry name" value="VC0467-like"/>
    <property type="match status" value="1"/>
</dbReference>
<reference evidence="2 4" key="2">
    <citation type="submission" date="2016-11" db="EMBL/GenBank/DDBJ databases">
        <authorList>
            <person name="Jaros S."/>
            <person name="Januszkiewicz K."/>
            <person name="Wedrychowicz H."/>
        </authorList>
    </citation>
    <scope>NUCLEOTIDE SEQUENCE [LARGE SCALE GENOMIC DNA]</scope>
    <source>
        <strain evidence="2 4">DSM 27621</strain>
    </source>
</reference>
<protein>
    <submittedName>
        <fullName evidence="1 2">Transcriptional regulator</fullName>
    </submittedName>
</protein>
<dbReference type="STRING" id="1423959.SAMN05444407_10759"/>
<proteinExistence type="predicted"/>
<dbReference type="InterPro" id="IPR003774">
    <property type="entry name" value="AlgH-like"/>
</dbReference>
<dbReference type="AlphaFoldDB" id="A0A1M7E7M0"/>
<dbReference type="Proteomes" id="UP000184069">
    <property type="component" value="Unassembled WGS sequence"/>
</dbReference>
<dbReference type="Proteomes" id="UP000093508">
    <property type="component" value="Unassembled WGS sequence"/>
</dbReference>